<evidence type="ECO:0000313" key="4">
    <source>
        <dbReference type="Proteomes" id="UP000179233"/>
    </source>
</evidence>
<dbReference type="PANTHER" id="PTHR33490:SF6">
    <property type="entry name" value="SLL1049 PROTEIN"/>
    <property type="match status" value="1"/>
</dbReference>
<feature type="chain" id="PRO_5009581062" description="Transglutaminase-like domain-containing protein" evidence="1">
    <location>
        <begin position="28"/>
        <end position="626"/>
    </location>
</feature>
<gene>
    <name evidence="3" type="ORF">A2786_02600</name>
</gene>
<name>A0A1G1VSJ7_9BACT</name>
<dbReference type="Gene3D" id="3.10.620.30">
    <property type="match status" value="1"/>
</dbReference>
<evidence type="ECO:0000259" key="2">
    <source>
        <dbReference type="SMART" id="SM00460"/>
    </source>
</evidence>
<keyword evidence="1" id="KW-0732">Signal</keyword>
<dbReference type="PANTHER" id="PTHR33490">
    <property type="entry name" value="BLR5614 PROTEIN-RELATED"/>
    <property type="match status" value="1"/>
</dbReference>
<dbReference type="SMART" id="SM00460">
    <property type="entry name" value="TGc"/>
    <property type="match status" value="1"/>
</dbReference>
<feature type="signal peptide" evidence="1">
    <location>
        <begin position="1"/>
        <end position="27"/>
    </location>
</feature>
<organism evidence="3 4">
    <name type="scientific">Candidatus Chisholmbacteria bacterium RIFCSPHIGHO2_01_FULL_52_32</name>
    <dbReference type="NCBI Taxonomy" id="1797591"/>
    <lineage>
        <taxon>Bacteria</taxon>
        <taxon>Candidatus Chisholmiibacteriota</taxon>
    </lineage>
</organism>
<dbReference type="EMBL" id="MHCJ01000003">
    <property type="protein sequence ID" value="OGY18369.1"/>
    <property type="molecule type" value="Genomic_DNA"/>
</dbReference>
<dbReference type="AlphaFoldDB" id="A0A1G1VSJ7"/>
<dbReference type="Pfam" id="PF01841">
    <property type="entry name" value="Transglut_core"/>
    <property type="match status" value="1"/>
</dbReference>
<dbReference type="Proteomes" id="UP000179233">
    <property type="component" value="Unassembled WGS sequence"/>
</dbReference>
<accession>A0A1G1VSJ7</accession>
<comment type="caution">
    <text evidence="3">The sequence shown here is derived from an EMBL/GenBank/DDBJ whole genome shotgun (WGS) entry which is preliminary data.</text>
</comment>
<dbReference type="InterPro" id="IPR038765">
    <property type="entry name" value="Papain-like_cys_pep_sf"/>
</dbReference>
<protein>
    <recommendedName>
        <fullName evidence="2">Transglutaminase-like domain-containing protein</fullName>
    </recommendedName>
</protein>
<evidence type="ECO:0000313" key="3">
    <source>
        <dbReference type="EMBL" id="OGY18369.1"/>
    </source>
</evidence>
<feature type="domain" description="Transglutaminase-like" evidence="2">
    <location>
        <begin position="356"/>
        <end position="427"/>
    </location>
</feature>
<proteinExistence type="predicted"/>
<evidence type="ECO:0000256" key="1">
    <source>
        <dbReference type="SAM" id="SignalP"/>
    </source>
</evidence>
<sequence length="626" mass="70006">MSFLKRFWRVFLCVIVFSALTGKAAQASEDFDASAQATYRVDLSGTTSVNHTISLKNKRHNIYATQYSMTIGTTRINHVWAKDGIGNLEPSIQTSPNASTIKVDFRDKVVGLGQILHFTIGYDDEDIASKVGRVWEINVPRPEDLTEFTSYTITLIVPKEFKAPVQITPEPQSVAVRSDGTHYIFTDENLKSRGVTALFGDKQVFDFDLRYALDNQGPISKSLEIALPPDTAYQRMVYDRISPPPQTIRMDTDGNWLATYIVRANQELEIHATGKALLYLTPQSWSNTASTNDTSINLEEYLKPEPPWQVDDEAIRSLAQQLKSPENIYSYVVKTLSYNYDRVKIGARRLGAKQALEQPDQATCMEFTDLFIALARSAGIPAREINGFAYTQNPTLRPLSLREDILHAWPEYYDQEKRSWIPVDPTWENTTQGIDYFSRFDLNHMVFVIHGNNAETPYPAGFYKIDNSEGKDIVITPDDEDPDLESKMLLTLKLPKNIIGGVQVSGLLKVTNVGGTALHQIPIRLESHGFDILTLPPQSLELLLPSTSTSIPIRLKNRDWLSNTAGELTITVGNEKSETQITFQPISGEIAKYTLALLVGAALAKASTRAGSLLLSLSRRRGAVRR</sequence>
<reference evidence="3 4" key="1">
    <citation type="journal article" date="2016" name="Nat. Commun.">
        <title>Thousands of microbial genomes shed light on interconnected biogeochemical processes in an aquifer system.</title>
        <authorList>
            <person name="Anantharaman K."/>
            <person name="Brown C.T."/>
            <person name="Hug L.A."/>
            <person name="Sharon I."/>
            <person name="Castelle C.J."/>
            <person name="Probst A.J."/>
            <person name="Thomas B.C."/>
            <person name="Singh A."/>
            <person name="Wilkins M.J."/>
            <person name="Karaoz U."/>
            <person name="Brodie E.L."/>
            <person name="Williams K.H."/>
            <person name="Hubbard S.S."/>
            <person name="Banfield J.F."/>
        </authorList>
    </citation>
    <scope>NUCLEOTIDE SEQUENCE [LARGE SCALE GENOMIC DNA]</scope>
</reference>
<dbReference type="SUPFAM" id="SSF54001">
    <property type="entry name" value="Cysteine proteinases"/>
    <property type="match status" value="1"/>
</dbReference>
<dbReference type="InterPro" id="IPR002931">
    <property type="entry name" value="Transglutaminase-like"/>
</dbReference>